<dbReference type="InterPro" id="IPR003594">
    <property type="entry name" value="HATPase_dom"/>
</dbReference>
<comment type="caution">
    <text evidence="4">The sequence shown here is derived from an EMBL/GenBank/DDBJ whole genome shotgun (WGS) entry which is preliminary data.</text>
</comment>
<evidence type="ECO:0000313" key="4">
    <source>
        <dbReference type="EMBL" id="MBM7799409.1"/>
    </source>
</evidence>
<evidence type="ECO:0000256" key="1">
    <source>
        <dbReference type="ARBA" id="ARBA00022527"/>
    </source>
</evidence>
<dbReference type="InterPro" id="IPR025847">
    <property type="entry name" value="MEDS_domain"/>
</dbReference>
<feature type="domain" description="MEDS" evidence="3">
    <location>
        <begin position="14"/>
        <end position="160"/>
    </location>
</feature>
<reference evidence="4 5" key="1">
    <citation type="submission" date="2021-01" db="EMBL/GenBank/DDBJ databases">
        <title>Sequencing the genomes of 1000 actinobacteria strains.</title>
        <authorList>
            <person name="Klenk H.-P."/>
        </authorList>
    </citation>
    <scope>NUCLEOTIDE SEQUENCE [LARGE SCALE GENOMIC DNA]</scope>
    <source>
        <strain evidence="4 5">DSM 18662</strain>
    </source>
</reference>
<evidence type="ECO:0000313" key="5">
    <source>
        <dbReference type="Proteomes" id="UP000704762"/>
    </source>
</evidence>
<keyword evidence="1" id="KW-0418">Kinase</keyword>
<dbReference type="EMBL" id="JAFBCF010000001">
    <property type="protein sequence ID" value="MBM7799409.1"/>
    <property type="molecule type" value="Genomic_DNA"/>
</dbReference>
<dbReference type="PANTHER" id="PTHR35526">
    <property type="entry name" value="ANTI-SIGMA-F FACTOR RSBW-RELATED"/>
    <property type="match status" value="1"/>
</dbReference>
<evidence type="ECO:0000259" key="3">
    <source>
        <dbReference type="Pfam" id="PF14417"/>
    </source>
</evidence>
<dbReference type="Pfam" id="PF13581">
    <property type="entry name" value="HATPase_c_2"/>
    <property type="match status" value="1"/>
</dbReference>
<dbReference type="NCBIfam" id="NF041045">
    <property type="entry name" value="RsbA_anti_sig"/>
    <property type="match status" value="1"/>
</dbReference>
<dbReference type="InterPro" id="IPR050267">
    <property type="entry name" value="Anti-sigma-factor_SerPK"/>
</dbReference>
<dbReference type="PANTHER" id="PTHR35526:SF3">
    <property type="entry name" value="ANTI-SIGMA-F FACTOR RSBW"/>
    <property type="match status" value="1"/>
</dbReference>
<dbReference type="RefSeq" id="WP_204918148.1">
    <property type="nucleotide sequence ID" value="NZ_BAAAQP010000003.1"/>
</dbReference>
<feature type="domain" description="Histidine kinase/HSP90-like ATPase" evidence="2">
    <location>
        <begin position="204"/>
        <end position="310"/>
    </location>
</feature>
<gene>
    <name evidence="4" type="ORF">JOE57_002330</name>
</gene>
<accession>A0ABS2RK68</accession>
<keyword evidence="1" id="KW-0723">Serine/threonine-protein kinase</keyword>
<name>A0ABS2RK68_9ACTN</name>
<dbReference type="Gene3D" id="3.30.565.10">
    <property type="entry name" value="Histidine kinase-like ATPase, C-terminal domain"/>
    <property type="match status" value="1"/>
</dbReference>
<protein>
    <recommendedName>
        <fullName evidence="6">MEDS domain-containing protein</fullName>
    </recommendedName>
</protein>
<evidence type="ECO:0000259" key="2">
    <source>
        <dbReference type="Pfam" id="PF13581"/>
    </source>
</evidence>
<sequence length="314" mass="34452">MAMTSAVRPQHSYRHEAFLWHTPEEFLAGTVPFIRDGLASGEPVMVALISVRADLLRNALGGDADQVRFVDMAALGRNPAQIIPAWMQFLEDGSVRGRPARGIGEPIWAGRRPEEILESQLHEALLNVAVDPDTPFWLLCPYDAENLPAAVIEEAHRSHPAIVDSHGYRGSVLYAGRAHVDVVFGSELPGISGVPEERRFDSKSLQEVLPFVATRAHRGGVPAHQAASLAVAVRELAANSLQRGGAEGVVRFWHANHAVIFEVHDDARVSDPLAGRRWPSADQRKGLWLANETCDLVQLRSTPTGTTVRVHHWT</sequence>
<dbReference type="Pfam" id="PF14417">
    <property type="entry name" value="MEDS"/>
    <property type="match status" value="1"/>
</dbReference>
<keyword evidence="5" id="KW-1185">Reference proteome</keyword>
<dbReference type="InterPro" id="IPR036890">
    <property type="entry name" value="HATPase_C_sf"/>
</dbReference>
<organism evidence="4 5">
    <name type="scientific">Microlunatus panaciterrae</name>
    <dbReference type="NCBI Taxonomy" id="400768"/>
    <lineage>
        <taxon>Bacteria</taxon>
        <taxon>Bacillati</taxon>
        <taxon>Actinomycetota</taxon>
        <taxon>Actinomycetes</taxon>
        <taxon>Propionibacteriales</taxon>
        <taxon>Propionibacteriaceae</taxon>
        <taxon>Microlunatus</taxon>
    </lineage>
</organism>
<proteinExistence type="predicted"/>
<keyword evidence="1" id="KW-0808">Transferase</keyword>
<dbReference type="InterPro" id="IPR047718">
    <property type="entry name" value="RsbA-like_anti_sig"/>
</dbReference>
<evidence type="ECO:0008006" key="6">
    <source>
        <dbReference type="Google" id="ProtNLM"/>
    </source>
</evidence>
<dbReference type="Proteomes" id="UP000704762">
    <property type="component" value="Unassembled WGS sequence"/>
</dbReference>